<evidence type="ECO:0000313" key="4">
    <source>
        <dbReference type="Proteomes" id="UP000503447"/>
    </source>
</evidence>
<dbReference type="EMBL" id="CP053452">
    <property type="protein sequence ID" value="QJW94353.1"/>
    <property type="molecule type" value="Genomic_DNA"/>
</dbReference>
<accession>A0A6M5YM21</accession>
<feature type="compositionally biased region" description="Acidic residues" evidence="1">
    <location>
        <begin position="77"/>
        <end position="97"/>
    </location>
</feature>
<keyword evidence="2" id="KW-1133">Transmembrane helix</keyword>
<organism evidence="3 4">
    <name type="scientific">Frigoriglobus tundricola</name>
    <dbReference type="NCBI Taxonomy" id="2774151"/>
    <lineage>
        <taxon>Bacteria</taxon>
        <taxon>Pseudomonadati</taxon>
        <taxon>Planctomycetota</taxon>
        <taxon>Planctomycetia</taxon>
        <taxon>Gemmatales</taxon>
        <taxon>Gemmataceae</taxon>
        <taxon>Frigoriglobus</taxon>
    </lineage>
</organism>
<protein>
    <submittedName>
        <fullName evidence="3">Uncharacterized protein</fullName>
    </submittedName>
</protein>
<feature type="transmembrane region" description="Helical" evidence="2">
    <location>
        <begin position="135"/>
        <end position="159"/>
    </location>
</feature>
<proteinExistence type="predicted"/>
<dbReference type="AlphaFoldDB" id="A0A6M5YM21"/>
<feature type="transmembrane region" description="Helical" evidence="2">
    <location>
        <begin position="198"/>
        <end position="219"/>
    </location>
</feature>
<sequence length="389" mass="42716">MLLTCPQCRSGLQVPDDTTALVRCPACKTVFSPAGGAAPEPDEEEDEPKAKTRRPQRDEEEDERPRKKPRRSARTDGDEDEDEEPENRDFDPVTEEEDRARRRRKRPKDDSSGLSPEEKAAKRAAFQRAAWGARLIWISFGLFLLSMLVVIIFFFQFTFRVVTPGYLTIAGAIGLVNWVLAAVGVGLCLSGPRTPGHWGYGIGAAVAVFVHGVFLLVIVTPRTENASGRDVEGGSTTQVRWARLATNLDHTMFYLLALAYSGEQGIMVGKPPPLYMIAGIFEMVRTMFIMLMLSCLSRAALDEELAHKCTRAAGAASIAPALVAVIILIVFAFLIETNAGLDLFARIVINTTVMGVYAIMMGVVFPSFMTAREVADACDEPFQSLIPQL</sequence>
<feature type="region of interest" description="Disordered" evidence="1">
    <location>
        <begin position="30"/>
        <end position="119"/>
    </location>
</feature>
<keyword evidence="2" id="KW-0472">Membrane</keyword>
<feature type="transmembrane region" description="Helical" evidence="2">
    <location>
        <begin position="274"/>
        <end position="301"/>
    </location>
</feature>
<reference evidence="4" key="1">
    <citation type="submission" date="2020-05" db="EMBL/GenBank/DDBJ databases">
        <title>Frigoriglobus tundricola gen. nov., sp. nov., a psychrotolerant cellulolytic planctomycete of the family Gemmataceae with two divergent copies of 16S rRNA gene.</title>
        <authorList>
            <person name="Kulichevskaya I.S."/>
            <person name="Ivanova A.A."/>
            <person name="Naumoff D.G."/>
            <person name="Beletsky A.V."/>
            <person name="Rijpstra W.I.C."/>
            <person name="Sinninghe Damste J.S."/>
            <person name="Mardanov A.V."/>
            <person name="Ravin N.V."/>
            <person name="Dedysh S.N."/>
        </authorList>
    </citation>
    <scope>NUCLEOTIDE SEQUENCE [LARGE SCALE GENOMIC DNA]</scope>
    <source>
        <strain evidence="4">PL17</strain>
    </source>
</reference>
<dbReference type="Proteomes" id="UP000503447">
    <property type="component" value="Chromosome"/>
</dbReference>
<dbReference type="KEGG" id="ftj:FTUN_1873"/>
<dbReference type="RefSeq" id="WP_171470372.1">
    <property type="nucleotide sequence ID" value="NZ_CP053452.2"/>
</dbReference>
<keyword evidence="2" id="KW-0812">Transmembrane</keyword>
<keyword evidence="4" id="KW-1185">Reference proteome</keyword>
<feature type="transmembrane region" description="Helical" evidence="2">
    <location>
        <begin position="347"/>
        <end position="365"/>
    </location>
</feature>
<evidence type="ECO:0000256" key="1">
    <source>
        <dbReference type="SAM" id="MobiDB-lite"/>
    </source>
</evidence>
<gene>
    <name evidence="3" type="ORF">FTUN_1873</name>
</gene>
<feature type="compositionally biased region" description="Basic and acidic residues" evidence="1">
    <location>
        <begin position="107"/>
        <end position="119"/>
    </location>
</feature>
<feature type="transmembrane region" description="Helical" evidence="2">
    <location>
        <begin position="313"/>
        <end position="335"/>
    </location>
</feature>
<evidence type="ECO:0000313" key="3">
    <source>
        <dbReference type="EMBL" id="QJW94353.1"/>
    </source>
</evidence>
<name>A0A6M5YM21_9BACT</name>
<feature type="transmembrane region" description="Helical" evidence="2">
    <location>
        <begin position="165"/>
        <end position="189"/>
    </location>
</feature>
<evidence type="ECO:0000256" key="2">
    <source>
        <dbReference type="SAM" id="Phobius"/>
    </source>
</evidence>